<accession>A0A1C3VBQ2</accession>
<dbReference type="Gene3D" id="2.40.50.100">
    <property type="match status" value="1"/>
</dbReference>
<dbReference type="RefSeq" id="WP_092711423.1">
    <property type="nucleotide sequence ID" value="NZ_FMAG01000003.1"/>
</dbReference>
<evidence type="ECO:0000256" key="4">
    <source>
        <dbReference type="ARBA" id="ARBA00022741"/>
    </source>
</evidence>
<keyword evidence="8" id="KW-1185">Reference proteome</keyword>
<dbReference type="Pfam" id="PF08402">
    <property type="entry name" value="TOBE_2"/>
    <property type="match status" value="1"/>
</dbReference>
<dbReference type="SUPFAM" id="SSF50331">
    <property type="entry name" value="MOP-like"/>
    <property type="match status" value="1"/>
</dbReference>
<dbReference type="GO" id="GO:0005524">
    <property type="term" value="F:ATP binding"/>
    <property type="evidence" value="ECO:0007669"/>
    <property type="project" value="UniProtKB-KW"/>
</dbReference>
<protein>
    <submittedName>
        <fullName evidence="7">Putative spermidine/putrescine transport system ATP-binding protein</fullName>
    </submittedName>
</protein>
<comment type="subcellular location">
    <subcellularLocation>
        <location evidence="1">Cell inner membrane</location>
        <topology evidence="1">Peripheral membrane protein</topology>
    </subcellularLocation>
</comment>
<dbReference type="InterPro" id="IPR008995">
    <property type="entry name" value="Mo/tungstate-bd_C_term_dom"/>
</dbReference>
<evidence type="ECO:0000256" key="3">
    <source>
        <dbReference type="ARBA" id="ARBA00022448"/>
    </source>
</evidence>
<dbReference type="InterPro" id="IPR017871">
    <property type="entry name" value="ABC_transporter-like_CS"/>
</dbReference>
<gene>
    <name evidence="7" type="ORF">GA0061103_3457</name>
</gene>
<dbReference type="GO" id="GO:0140359">
    <property type="term" value="F:ABC-type transporter activity"/>
    <property type="evidence" value="ECO:0007669"/>
    <property type="project" value="UniProtKB-ARBA"/>
</dbReference>
<proteinExistence type="inferred from homology"/>
<dbReference type="EMBL" id="FMAG01000003">
    <property type="protein sequence ID" value="SCB25099.1"/>
    <property type="molecule type" value="Genomic_DNA"/>
</dbReference>
<evidence type="ECO:0000256" key="2">
    <source>
        <dbReference type="ARBA" id="ARBA00005417"/>
    </source>
</evidence>
<dbReference type="PROSITE" id="PS00211">
    <property type="entry name" value="ABC_TRANSPORTER_1"/>
    <property type="match status" value="1"/>
</dbReference>
<keyword evidence="5 7" id="KW-0067">ATP-binding</keyword>
<dbReference type="SUPFAM" id="SSF52540">
    <property type="entry name" value="P-loop containing nucleoside triphosphate hydrolases"/>
    <property type="match status" value="1"/>
</dbReference>
<evidence type="ECO:0000313" key="8">
    <source>
        <dbReference type="Proteomes" id="UP000199101"/>
    </source>
</evidence>
<feature type="domain" description="ABC transporter" evidence="6">
    <location>
        <begin position="4"/>
        <end position="234"/>
    </location>
</feature>
<evidence type="ECO:0000259" key="6">
    <source>
        <dbReference type="PROSITE" id="PS50893"/>
    </source>
</evidence>
<dbReference type="GO" id="GO:0016887">
    <property type="term" value="F:ATP hydrolysis activity"/>
    <property type="evidence" value="ECO:0007669"/>
    <property type="project" value="InterPro"/>
</dbReference>
<dbReference type="AlphaFoldDB" id="A0A1C3VBQ2"/>
<dbReference type="STRING" id="410764.GA0061103_3457"/>
<evidence type="ECO:0000256" key="1">
    <source>
        <dbReference type="ARBA" id="ARBA00004417"/>
    </source>
</evidence>
<dbReference type="InterPro" id="IPR003439">
    <property type="entry name" value="ABC_transporter-like_ATP-bd"/>
</dbReference>
<dbReference type="SMART" id="SM00382">
    <property type="entry name" value="AAA"/>
    <property type="match status" value="1"/>
</dbReference>
<evidence type="ECO:0000256" key="5">
    <source>
        <dbReference type="ARBA" id="ARBA00022840"/>
    </source>
</evidence>
<dbReference type="PROSITE" id="PS50893">
    <property type="entry name" value="ABC_TRANSPORTER_2"/>
    <property type="match status" value="1"/>
</dbReference>
<reference evidence="8" key="1">
    <citation type="submission" date="2016-08" db="EMBL/GenBank/DDBJ databases">
        <authorList>
            <person name="Varghese N."/>
            <person name="Submissions Spin"/>
        </authorList>
    </citation>
    <scope>NUCLEOTIDE SEQUENCE [LARGE SCALE GENOMIC DNA]</scope>
    <source>
        <strain evidence="8">HAMBI 2975</strain>
    </source>
</reference>
<sequence length="353" mass="38317">MAFLELTHIKKSFGDIHVVHDFNMNIEKGEFISFLGPSGCGKTTVLRMIAGFETPTAGTLSINGKDQRPLKPNQRNIGMVFQAYALFPNMTVHDNVAFGLKVAGMAKPDIDKRVKEMLALIKLDHLAGRYPYQMSGGQQQRVALARAIAVKPQVLLLDEPLSALDAKIRVSLREEIRAIQQQLGITTVFVTHDQEEALSISDRIVVMNAGRADQIGTPFEIYNTPATRFVASFVGTLNLIEGKVVDPDSNRIMIGDQGVTLKQSVTAYKPGDTVSLALRPEAGSLAESAKGDTALTGEVSSAHFLGSVIRTRMNVAGNTISFDMFNSPGMMPPSVGEKVTLRFASSDLLVIQD</sequence>
<evidence type="ECO:0000313" key="7">
    <source>
        <dbReference type="EMBL" id="SCB25099.1"/>
    </source>
</evidence>
<dbReference type="Proteomes" id="UP000199101">
    <property type="component" value="Unassembled WGS sequence"/>
</dbReference>
<dbReference type="FunFam" id="3.40.50.300:FF:000042">
    <property type="entry name" value="Maltose/maltodextrin ABC transporter, ATP-binding protein"/>
    <property type="match status" value="1"/>
</dbReference>
<comment type="similarity">
    <text evidence="2">Belongs to the ABC transporter superfamily.</text>
</comment>
<dbReference type="InterPro" id="IPR027417">
    <property type="entry name" value="P-loop_NTPase"/>
</dbReference>
<dbReference type="Pfam" id="PF00005">
    <property type="entry name" value="ABC_tran"/>
    <property type="match status" value="1"/>
</dbReference>
<dbReference type="Gene3D" id="3.40.50.300">
    <property type="entry name" value="P-loop containing nucleotide triphosphate hydrolases"/>
    <property type="match status" value="1"/>
</dbReference>
<dbReference type="InterPro" id="IPR003593">
    <property type="entry name" value="AAA+_ATPase"/>
</dbReference>
<dbReference type="OrthoDB" id="9802264at2"/>
<dbReference type="PANTHER" id="PTHR42781:SF4">
    <property type="entry name" value="SPERMIDINE_PUTRESCINE IMPORT ATP-BINDING PROTEIN POTA"/>
    <property type="match status" value="1"/>
</dbReference>
<dbReference type="InterPro" id="IPR013611">
    <property type="entry name" value="Transp-assoc_OB_typ2"/>
</dbReference>
<dbReference type="InterPro" id="IPR050093">
    <property type="entry name" value="ABC_SmlMolc_Importer"/>
</dbReference>
<dbReference type="GO" id="GO:0043190">
    <property type="term" value="C:ATP-binding cassette (ABC) transporter complex"/>
    <property type="evidence" value="ECO:0007669"/>
    <property type="project" value="InterPro"/>
</dbReference>
<organism evidence="7 8">
    <name type="scientific">Rhizobium multihospitium</name>
    <dbReference type="NCBI Taxonomy" id="410764"/>
    <lineage>
        <taxon>Bacteria</taxon>
        <taxon>Pseudomonadati</taxon>
        <taxon>Pseudomonadota</taxon>
        <taxon>Alphaproteobacteria</taxon>
        <taxon>Hyphomicrobiales</taxon>
        <taxon>Rhizobiaceae</taxon>
        <taxon>Rhizobium/Agrobacterium group</taxon>
        <taxon>Rhizobium</taxon>
    </lineage>
</organism>
<dbReference type="PANTHER" id="PTHR42781">
    <property type="entry name" value="SPERMIDINE/PUTRESCINE IMPORT ATP-BINDING PROTEIN POTA"/>
    <property type="match status" value="1"/>
</dbReference>
<keyword evidence="3" id="KW-0813">Transport</keyword>
<name>A0A1C3VBQ2_9HYPH</name>
<keyword evidence="4" id="KW-0547">Nucleotide-binding</keyword>